<evidence type="ECO:0000313" key="2">
    <source>
        <dbReference type="EMBL" id="KAK2567832.1"/>
    </source>
</evidence>
<dbReference type="InterPro" id="IPR052787">
    <property type="entry name" value="MAVS"/>
</dbReference>
<protein>
    <recommendedName>
        <fullName evidence="4">Tyr recombinase domain-containing protein</fullName>
    </recommendedName>
</protein>
<accession>A0AAD9QUL6</accession>
<sequence>MSRKKSSGKGEVWYDNCNMVVGENTLGKKMKVISQAELSTTYTNHSMRAITITILDRSGFQARHIMSVSGHRNESSIKSYSKTDENTETNMAGSLMAVIDNK</sequence>
<evidence type="ECO:0008006" key="4">
    <source>
        <dbReference type="Google" id="ProtNLM"/>
    </source>
</evidence>
<dbReference type="GO" id="GO:0006310">
    <property type="term" value="P:DNA recombination"/>
    <property type="evidence" value="ECO:0007669"/>
    <property type="project" value="UniProtKB-KW"/>
</dbReference>
<evidence type="ECO:0000313" key="3">
    <source>
        <dbReference type="Proteomes" id="UP001249851"/>
    </source>
</evidence>
<dbReference type="InterPro" id="IPR013762">
    <property type="entry name" value="Integrase-like_cat_sf"/>
</dbReference>
<reference evidence="2" key="1">
    <citation type="journal article" date="2023" name="G3 (Bethesda)">
        <title>Whole genome assembly and annotation of the endangered Caribbean coral Acropora cervicornis.</title>
        <authorList>
            <person name="Selwyn J.D."/>
            <person name="Vollmer S.V."/>
        </authorList>
    </citation>
    <scope>NUCLEOTIDE SEQUENCE</scope>
    <source>
        <strain evidence="2">K2</strain>
    </source>
</reference>
<gene>
    <name evidence="2" type="ORF">P5673_007710</name>
</gene>
<name>A0AAD9QUL6_ACRCE</name>
<dbReference type="PANTHER" id="PTHR21446:SF12">
    <property type="entry name" value="POTASSIUM CHANNEL TETRAMERIZATION DOMAIN CONTAINING 1"/>
    <property type="match status" value="1"/>
</dbReference>
<dbReference type="EMBL" id="JARQWQ010000013">
    <property type="protein sequence ID" value="KAK2567832.1"/>
    <property type="molecule type" value="Genomic_DNA"/>
</dbReference>
<dbReference type="Gene3D" id="1.10.443.10">
    <property type="entry name" value="Intergrase catalytic core"/>
    <property type="match status" value="1"/>
</dbReference>
<proteinExistence type="predicted"/>
<dbReference type="AlphaFoldDB" id="A0AAD9QUL6"/>
<dbReference type="GO" id="GO:0003677">
    <property type="term" value="F:DNA binding"/>
    <property type="evidence" value="ECO:0007669"/>
    <property type="project" value="InterPro"/>
</dbReference>
<organism evidence="2 3">
    <name type="scientific">Acropora cervicornis</name>
    <name type="common">Staghorn coral</name>
    <dbReference type="NCBI Taxonomy" id="6130"/>
    <lineage>
        <taxon>Eukaryota</taxon>
        <taxon>Metazoa</taxon>
        <taxon>Cnidaria</taxon>
        <taxon>Anthozoa</taxon>
        <taxon>Hexacorallia</taxon>
        <taxon>Scleractinia</taxon>
        <taxon>Astrocoeniina</taxon>
        <taxon>Acroporidae</taxon>
        <taxon>Acropora</taxon>
    </lineage>
</organism>
<dbReference type="Proteomes" id="UP001249851">
    <property type="component" value="Unassembled WGS sequence"/>
</dbReference>
<dbReference type="InterPro" id="IPR011010">
    <property type="entry name" value="DNA_brk_join_enz"/>
</dbReference>
<keyword evidence="3" id="KW-1185">Reference proteome</keyword>
<keyword evidence="1" id="KW-0233">DNA recombination</keyword>
<comment type="caution">
    <text evidence="2">The sequence shown here is derived from an EMBL/GenBank/DDBJ whole genome shotgun (WGS) entry which is preliminary data.</text>
</comment>
<dbReference type="GO" id="GO:0015074">
    <property type="term" value="P:DNA integration"/>
    <property type="evidence" value="ECO:0007669"/>
    <property type="project" value="InterPro"/>
</dbReference>
<dbReference type="SUPFAM" id="SSF56349">
    <property type="entry name" value="DNA breaking-rejoining enzymes"/>
    <property type="match status" value="1"/>
</dbReference>
<reference evidence="2" key="2">
    <citation type="journal article" date="2023" name="Science">
        <title>Genomic signatures of disease resistance in endangered staghorn corals.</title>
        <authorList>
            <person name="Vollmer S.V."/>
            <person name="Selwyn J.D."/>
            <person name="Despard B.A."/>
            <person name="Roesel C.L."/>
        </authorList>
    </citation>
    <scope>NUCLEOTIDE SEQUENCE</scope>
    <source>
        <strain evidence="2">K2</strain>
    </source>
</reference>
<dbReference type="PANTHER" id="PTHR21446">
    <property type="entry name" value="DUF3504 DOMAIN-CONTAINING PROTEIN"/>
    <property type="match status" value="1"/>
</dbReference>
<evidence type="ECO:0000256" key="1">
    <source>
        <dbReference type="ARBA" id="ARBA00023172"/>
    </source>
</evidence>